<keyword evidence="2" id="KW-0238">DNA-binding</keyword>
<dbReference type="GO" id="GO:0003677">
    <property type="term" value="F:DNA binding"/>
    <property type="evidence" value="ECO:0007669"/>
    <property type="project" value="UniProtKB-KW"/>
</dbReference>
<proteinExistence type="predicted"/>
<evidence type="ECO:0000256" key="2">
    <source>
        <dbReference type="ARBA" id="ARBA00023125"/>
    </source>
</evidence>
<keyword evidence="6" id="KW-1185">Reference proteome</keyword>
<evidence type="ECO:0000313" key="6">
    <source>
        <dbReference type="Proteomes" id="UP001155241"/>
    </source>
</evidence>
<dbReference type="GO" id="GO:0006950">
    <property type="term" value="P:response to stress"/>
    <property type="evidence" value="ECO:0007669"/>
    <property type="project" value="TreeGrafter"/>
</dbReference>
<dbReference type="GO" id="GO:0003700">
    <property type="term" value="F:DNA-binding transcription factor activity"/>
    <property type="evidence" value="ECO:0007669"/>
    <property type="project" value="InterPro"/>
</dbReference>
<keyword evidence="3" id="KW-0804">Transcription</keyword>
<dbReference type="PANTHER" id="PTHR33164:SF64">
    <property type="entry name" value="TRANSCRIPTIONAL REGULATOR SLYA"/>
    <property type="match status" value="1"/>
</dbReference>
<dbReference type="SUPFAM" id="SSF46785">
    <property type="entry name" value="Winged helix' DNA-binding domain"/>
    <property type="match status" value="1"/>
</dbReference>
<dbReference type="InterPro" id="IPR036390">
    <property type="entry name" value="WH_DNA-bd_sf"/>
</dbReference>
<gene>
    <name evidence="5" type="ORF">NG895_11500</name>
</gene>
<organism evidence="5 6">
    <name type="scientific">Aeoliella straminimaris</name>
    <dbReference type="NCBI Taxonomy" id="2954799"/>
    <lineage>
        <taxon>Bacteria</taxon>
        <taxon>Pseudomonadati</taxon>
        <taxon>Planctomycetota</taxon>
        <taxon>Planctomycetia</taxon>
        <taxon>Pirellulales</taxon>
        <taxon>Lacipirellulaceae</taxon>
        <taxon>Aeoliella</taxon>
    </lineage>
</organism>
<sequence length="150" mass="17359">MLRYDFDDSVGYWITSSHQAYMRAFNDRLEPHGITFRQAQLLAFLAMEGRPLSQTELAARMLIEPPSLVGILDRAEEAGLIERRCCDQDRRRKLIHILPTAQKVWKQIAKCGREIRQQAVKGLSEDEVKTLRYLLDKVRENVSSDETAVR</sequence>
<name>A0A9X2JGA1_9BACT</name>
<dbReference type="PROSITE" id="PS50995">
    <property type="entry name" value="HTH_MARR_2"/>
    <property type="match status" value="1"/>
</dbReference>
<evidence type="ECO:0000256" key="1">
    <source>
        <dbReference type="ARBA" id="ARBA00023015"/>
    </source>
</evidence>
<dbReference type="RefSeq" id="WP_252852638.1">
    <property type="nucleotide sequence ID" value="NZ_JAMXLR010000036.1"/>
</dbReference>
<accession>A0A9X2JGA1</accession>
<dbReference type="PANTHER" id="PTHR33164">
    <property type="entry name" value="TRANSCRIPTIONAL REGULATOR, MARR FAMILY"/>
    <property type="match status" value="1"/>
</dbReference>
<evidence type="ECO:0000256" key="3">
    <source>
        <dbReference type="ARBA" id="ARBA00023163"/>
    </source>
</evidence>
<reference evidence="5" key="1">
    <citation type="submission" date="2022-06" db="EMBL/GenBank/DDBJ databases">
        <title>Aeoliella straminimaris, a novel planctomycete from sediments.</title>
        <authorList>
            <person name="Vitorino I.R."/>
            <person name="Lage O.M."/>
        </authorList>
    </citation>
    <scope>NUCLEOTIDE SEQUENCE</scope>
    <source>
        <strain evidence="5">ICT_H6.2</strain>
    </source>
</reference>
<dbReference type="SMART" id="SM00347">
    <property type="entry name" value="HTH_MARR"/>
    <property type="match status" value="1"/>
</dbReference>
<protein>
    <submittedName>
        <fullName evidence="5">MarR family transcriptional regulator</fullName>
    </submittedName>
</protein>
<evidence type="ECO:0000313" key="5">
    <source>
        <dbReference type="EMBL" id="MCO6044531.1"/>
    </source>
</evidence>
<dbReference type="Proteomes" id="UP001155241">
    <property type="component" value="Unassembled WGS sequence"/>
</dbReference>
<dbReference type="InterPro" id="IPR000835">
    <property type="entry name" value="HTH_MarR-typ"/>
</dbReference>
<dbReference type="EMBL" id="JAMXLR010000036">
    <property type="protein sequence ID" value="MCO6044531.1"/>
    <property type="molecule type" value="Genomic_DNA"/>
</dbReference>
<dbReference type="PRINTS" id="PR00598">
    <property type="entry name" value="HTHMARR"/>
</dbReference>
<dbReference type="InterPro" id="IPR039422">
    <property type="entry name" value="MarR/SlyA-like"/>
</dbReference>
<keyword evidence="1" id="KW-0805">Transcription regulation</keyword>
<comment type="caution">
    <text evidence="5">The sequence shown here is derived from an EMBL/GenBank/DDBJ whole genome shotgun (WGS) entry which is preliminary data.</text>
</comment>
<dbReference type="Gene3D" id="1.10.10.10">
    <property type="entry name" value="Winged helix-like DNA-binding domain superfamily/Winged helix DNA-binding domain"/>
    <property type="match status" value="1"/>
</dbReference>
<dbReference type="InterPro" id="IPR036388">
    <property type="entry name" value="WH-like_DNA-bd_sf"/>
</dbReference>
<feature type="domain" description="HTH marR-type" evidence="4">
    <location>
        <begin position="1"/>
        <end position="140"/>
    </location>
</feature>
<evidence type="ECO:0000259" key="4">
    <source>
        <dbReference type="PROSITE" id="PS50995"/>
    </source>
</evidence>
<dbReference type="Pfam" id="PF12802">
    <property type="entry name" value="MarR_2"/>
    <property type="match status" value="1"/>
</dbReference>
<dbReference type="AlphaFoldDB" id="A0A9X2JGA1"/>